<keyword evidence="4 5" id="KW-0472">Membrane</keyword>
<dbReference type="InterPro" id="IPR036259">
    <property type="entry name" value="MFS_trans_sf"/>
</dbReference>
<dbReference type="InterPro" id="IPR011701">
    <property type="entry name" value="MFS"/>
</dbReference>
<dbReference type="OrthoDB" id="9986881at2759"/>
<dbReference type="Gene3D" id="1.20.1250.20">
    <property type="entry name" value="MFS general substrate transporter like domains"/>
    <property type="match status" value="1"/>
</dbReference>
<feature type="transmembrane region" description="Helical" evidence="5">
    <location>
        <begin position="331"/>
        <end position="348"/>
    </location>
</feature>
<dbReference type="AlphaFoldDB" id="A0A166LCS6"/>
<evidence type="ECO:0000256" key="3">
    <source>
        <dbReference type="ARBA" id="ARBA00022989"/>
    </source>
</evidence>
<feature type="transmembrane region" description="Helical" evidence="5">
    <location>
        <begin position="102"/>
        <end position="123"/>
    </location>
</feature>
<dbReference type="PROSITE" id="PS50850">
    <property type="entry name" value="MFS"/>
    <property type="match status" value="1"/>
</dbReference>
<dbReference type="Pfam" id="PF07690">
    <property type="entry name" value="MFS_1"/>
    <property type="match status" value="1"/>
</dbReference>
<evidence type="ECO:0000313" key="7">
    <source>
        <dbReference type="EMBL" id="KZP22818.1"/>
    </source>
</evidence>
<evidence type="ECO:0000256" key="4">
    <source>
        <dbReference type="ARBA" id="ARBA00023136"/>
    </source>
</evidence>
<comment type="subcellular location">
    <subcellularLocation>
        <location evidence="1">Membrane</location>
        <topology evidence="1">Multi-pass membrane protein</topology>
    </subcellularLocation>
</comment>
<feature type="transmembrane region" description="Helical" evidence="5">
    <location>
        <begin position="163"/>
        <end position="181"/>
    </location>
</feature>
<evidence type="ECO:0000256" key="1">
    <source>
        <dbReference type="ARBA" id="ARBA00004141"/>
    </source>
</evidence>
<feature type="transmembrane region" description="Helical" evidence="5">
    <location>
        <begin position="129"/>
        <end position="151"/>
    </location>
</feature>
<dbReference type="PANTHER" id="PTHR23502:SF74">
    <property type="entry name" value="MAJOR FACILITATOR SUPERFAMILY (MFS) PROFILE DOMAIN-CONTAINING PROTEIN"/>
    <property type="match status" value="1"/>
</dbReference>
<protein>
    <submittedName>
        <fullName evidence="7">MFS general substrate transporter</fullName>
    </submittedName>
</protein>
<evidence type="ECO:0000256" key="5">
    <source>
        <dbReference type="SAM" id="Phobius"/>
    </source>
</evidence>
<dbReference type="SUPFAM" id="SSF103473">
    <property type="entry name" value="MFS general substrate transporter"/>
    <property type="match status" value="1"/>
</dbReference>
<feature type="transmembrane region" description="Helical" evidence="5">
    <location>
        <begin position="223"/>
        <end position="244"/>
    </location>
</feature>
<evidence type="ECO:0000259" key="6">
    <source>
        <dbReference type="PROSITE" id="PS50850"/>
    </source>
</evidence>
<reference evidence="7" key="1">
    <citation type="journal article" date="2016" name="Mol. Biol. Evol.">
        <title>Comparative Genomics of Early-Diverging Mushroom-Forming Fungi Provides Insights into the Origins of Lignocellulose Decay Capabilities.</title>
        <authorList>
            <person name="Nagy L.G."/>
            <person name="Riley R."/>
            <person name="Tritt A."/>
            <person name="Adam C."/>
            <person name="Daum C."/>
            <person name="Floudas D."/>
            <person name="Sun H."/>
            <person name="Yadav J.S."/>
            <person name="Pangilinan J."/>
            <person name="Larsson K.H."/>
            <person name="Matsuura K."/>
            <person name="Barry K."/>
            <person name="Labutti K."/>
            <person name="Kuo R."/>
            <person name="Ohm R.A."/>
            <person name="Bhattacharya S.S."/>
            <person name="Shirouzu T."/>
            <person name="Yoshinaga Y."/>
            <person name="Martin F.M."/>
            <person name="Grigoriev I.V."/>
            <person name="Hibbett D.S."/>
        </authorList>
    </citation>
    <scope>NUCLEOTIDE SEQUENCE [LARGE SCALE GENOMIC DNA]</scope>
    <source>
        <strain evidence="7">CBS 109695</strain>
    </source>
</reference>
<dbReference type="InterPro" id="IPR020846">
    <property type="entry name" value="MFS_dom"/>
</dbReference>
<dbReference type="GO" id="GO:0022857">
    <property type="term" value="F:transmembrane transporter activity"/>
    <property type="evidence" value="ECO:0007669"/>
    <property type="project" value="InterPro"/>
</dbReference>
<accession>A0A166LCS6</accession>
<feature type="transmembrane region" description="Helical" evidence="5">
    <location>
        <begin position="193"/>
        <end position="211"/>
    </location>
</feature>
<sequence length="371" mass="40666">MASSTVTLAQLRALLAFFNEESIARITLPTSNYTPLERKRHAQALCVGMRELRLHVNDAPPPLLIPKHVGPTVERVTAPPKEHEDSNINWSVKYKYLLSRLCCLYTLNVGFGSSAPTSAIGFIAKDFGVAPKISDLITCLFLVGFIAGSTVWGPGSELVGRQIIYRVSVVCYTLVILGQALAPNVEVMFVTRFFAGFFASAPLTSSGGALVDIWDPAMRGHAVAIFAACVAPGPVCGPFAGGFVTTSRLGWWWVFRVVMIVSWVVTVAVGCIMPETFVPVLLERKAVEMRAEKPAENAEVYTEHEKHDWSFKGVVNCTFLRPLIMLYKEPILVLTALYLSFALPYTFTLPPPATSHSLCPLGTYAKYLYAV</sequence>
<dbReference type="EMBL" id="KV417537">
    <property type="protein sequence ID" value="KZP22818.1"/>
    <property type="molecule type" value="Genomic_DNA"/>
</dbReference>
<keyword evidence="2 5" id="KW-0812">Transmembrane</keyword>
<feature type="transmembrane region" description="Helical" evidence="5">
    <location>
        <begin position="250"/>
        <end position="282"/>
    </location>
</feature>
<organism evidence="7">
    <name type="scientific">Athelia psychrophila</name>
    <dbReference type="NCBI Taxonomy" id="1759441"/>
    <lineage>
        <taxon>Eukaryota</taxon>
        <taxon>Fungi</taxon>
        <taxon>Dikarya</taxon>
        <taxon>Basidiomycota</taxon>
        <taxon>Agaricomycotina</taxon>
        <taxon>Agaricomycetes</taxon>
        <taxon>Agaricomycetidae</taxon>
        <taxon>Atheliales</taxon>
        <taxon>Atheliaceae</taxon>
        <taxon>Athelia</taxon>
    </lineage>
</organism>
<name>A0A166LCS6_9AGAM</name>
<dbReference type="STRING" id="436010.A0A166LCS6"/>
<gene>
    <name evidence="7" type="ORF">FIBSPDRAFT_952633</name>
</gene>
<dbReference type="PANTHER" id="PTHR23502">
    <property type="entry name" value="MAJOR FACILITATOR SUPERFAMILY"/>
    <property type="match status" value="1"/>
</dbReference>
<proteinExistence type="predicted"/>
<feature type="domain" description="Major facilitator superfamily (MFS) profile" evidence="6">
    <location>
        <begin position="98"/>
        <end position="371"/>
    </location>
</feature>
<keyword evidence="3 5" id="KW-1133">Transmembrane helix</keyword>
<dbReference type="GO" id="GO:0005886">
    <property type="term" value="C:plasma membrane"/>
    <property type="evidence" value="ECO:0007669"/>
    <property type="project" value="TreeGrafter"/>
</dbReference>
<evidence type="ECO:0000256" key="2">
    <source>
        <dbReference type="ARBA" id="ARBA00022692"/>
    </source>
</evidence>